<gene>
    <name evidence="2" type="ORF">BINO364_LOCUS10259</name>
</gene>
<reference evidence="2" key="1">
    <citation type="submission" date="2021-12" db="EMBL/GenBank/DDBJ databases">
        <authorList>
            <person name="Martin H S."/>
        </authorList>
    </citation>
    <scope>NUCLEOTIDE SEQUENCE</scope>
</reference>
<feature type="non-terminal residue" evidence="2">
    <location>
        <position position="75"/>
    </location>
</feature>
<evidence type="ECO:0000256" key="1">
    <source>
        <dbReference type="SAM" id="MobiDB-lite"/>
    </source>
</evidence>
<organism evidence="2 3">
    <name type="scientific">Brenthis ino</name>
    <name type="common">lesser marbled fritillary</name>
    <dbReference type="NCBI Taxonomy" id="405034"/>
    <lineage>
        <taxon>Eukaryota</taxon>
        <taxon>Metazoa</taxon>
        <taxon>Ecdysozoa</taxon>
        <taxon>Arthropoda</taxon>
        <taxon>Hexapoda</taxon>
        <taxon>Insecta</taxon>
        <taxon>Pterygota</taxon>
        <taxon>Neoptera</taxon>
        <taxon>Endopterygota</taxon>
        <taxon>Lepidoptera</taxon>
        <taxon>Glossata</taxon>
        <taxon>Ditrysia</taxon>
        <taxon>Papilionoidea</taxon>
        <taxon>Nymphalidae</taxon>
        <taxon>Heliconiinae</taxon>
        <taxon>Argynnini</taxon>
        <taxon>Brenthis</taxon>
    </lineage>
</organism>
<keyword evidence="3" id="KW-1185">Reference proteome</keyword>
<feature type="compositionally biased region" description="Low complexity" evidence="1">
    <location>
        <begin position="47"/>
        <end position="58"/>
    </location>
</feature>
<name>A0A8J9UQH5_9NEOP</name>
<dbReference type="EMBL" id="OV170224">
    <property type="protein sequence ID" value="CAH0724566.1"/>
    <property type="molecule type" value="Genomic_DNA"/>
</dbReference>
<dbReference type="Proteomes" id="UP000838878">
    <property type="component" value="Chromosome 4"/>
</dbReference>
<evidence type="ECO:0000313" key="2">
    <source>
        <dbReference type="EMBL" id="CAH0724566.1"/>
    </source>
</evidence>
<protein>
    <submittedName>
        <fullName evidence="2">Uncharacterized protein</fullName>
    </submittedName>
</protein>
<feature type="region of interest" description="Disordered" evidence="1">
    <location>
        <begin position="39"/>
        <end position="75"/>
    </location>
</feature>
<accession>A0A8J9UQH5</accession>
<sequence length="75" mass="8400">MLWIDNLPHNLYDKNEMLFVERIMRSLAKGYNDHGKVKAIADKGTNDSDSSDSSSSESRGCDLKKNNSCSDSDED</sequence>
<proteinExistence type="predicted"/>
<evidence type="ECO:0000313" key="3">
    <source>
        <dbReference type="Proteomes" id="UP000838878"/>
    </source>
</evidence>
<dbReference type="OrthoDB" id="10426437at2759"/>
<dbReference type="AlphaFoldDB" id="A0A8J9UQH5"/>
<feature type="compositionally biased region" description="Polar residues" evidence="1">
    <location>
        <begin position="66"/>
        <end position="75"/>
    </location>
</feature>